<accession>A0A1H9V641</accession>
<feature type="domain" description="SsuA/THI5-like" evidence="2">
    <location>
        <begin position="98"/>
        <end position="312"/>
    </location>
</feature>
<dbReference type="GO" id="GO:0009228">
    <property type="term" value="P:thiamine biosynthetic process"/>
    <property type="evidence" value="ECO:0007669"/>
    <property type="project" value="InterPro"/>
</dbReference>
<keyword evidence="4" id="KW-1185">Reference proteome</keyword>
<dbReference type="InterPro" id="IPR015168">
    <property type="entry name" value="SsuA/THI5"/>
</dbReference>
<keyword evidence="1" id="KW-0732">Signal</keyword>
<proteinExistence type="predicted"/>
<evidence type="ECO:0000259" key="2">
    <source>
        <dbReference type="Pfam" id="PF09084"/>
    </source>
</evidence>
<dbReference type="PANTHER" id="PTHR31528">
    <property type="entry name" value="4-AMINO-5-HYDROXYMETHYL-2-METHYLPYRIMIDINE PHOSPHATE SYNTHASE THI11-RELATED"/>
    <property type="match status" value="1"/>
</dbReference>
<dbReference type="EMBL" id="FOGS01000008">
    <property type="protein sequence ID" value="SES17310.1"/>
    <property type="molecule type" value="Genomic_DNA"/>
</dbReference>
<evidence type="ECO:0000313" key="4">
    <source>
        <dbReference type="Proteomes" id="UP000198505"/>
    </source>
</evidence>
<evidence type="ECO:0000256" key="1">
    <source>
        <dbReference type="SAM" id="SignalP"/>
    </source>
</evidence>
<feature type="chain" id="PRO_5011703791" evidence="1">
    <location>
        <begin position="30"/>
        <end position="380"/>
    </location>
</feature>
<dbReference type="Pfam" id="PF09084">
    <property type="entry name" value="NMT1"/>
    <property type="match status" value="1"/>
</dbReference>
<sequence>MMLTRLCRTWYVLLSIKVVLLFVSSMTFANESDAQNPTSDNQLELNSSVEVPPTWWTPNIEPDEPQQEAPTKAVTPAPPLEPPPLEQISIMLDWFLSPKHAGLIVAQQRGLFTAQGMEVELQTPADPSVVLKLLAADEVDFALSRQPSLHLYAHDGAPIVRIATLIETPLTAVVVSGELEDPIKDKLARMRYGYTSREGRDLFIPYLIPKALTQAGNVAPPVNLHFDARRAFADKQVDAVVDAPFHSLPEQLADEGINTQIIRHSALDIPRYDGLVLLANRDGATRRAKTWSHIVKAIEDAHYWILENPDAAWELLISAEPVLDNPINTANWQDLLRRIALSPGAVDNRRYQAFEQFLVQQGLSEEPLPVSRLAIDPHAL</sequence>
<organism evidence="3 4">
    <name type="scientific">Vreelandella subterranea</name>
    <dbReference type="NCBI Taxonomy" id="416874"/>
    <lineage>
        <taxon>Bacteria</taxon>
        <taxon>Pseudomonadati</taxon>
        <taxon>Pseudomonadota</taxon>
        <taxon>Gammaproteobacteria</taxon>
        <taxon>Oceanospirillales</taxon>
        <taxon>Halomonadaceae</taxon>
        <taxon>Vreelandella</taxon>
    </lineage>
</organism>
<reference evidence="4" key="1">
    <citation type="submission" date="2016-10" db="EMBL/GenBank/DDBJ databases">
        <authorList>
            <person name="Varghese N."/>
            <person name="Submissions S."/>
        </authorList>
    </citation>
    <scope>NUCLEOTIDE SEQUENCE [LARGE SCALE GENOMIC DNA]</scope>
    <source>
        <strain evidence="4">CGMCC 1.6495</strain>
    </source>
</reference>
<gene>
    <name evidence="3" type="ORF">SAMN04487958_108143</name>
</gene>
<dbReference type="PANTHER" id="PTHR31528:SF3">
    <property type="entry name" value="THIAMINE BIOSYNTHESIS PROTEIN HI_0357-RELATED"/>
    <property type="match status" value="1"/>
</dbReference>
<dbReference type="InterPro" id="IPR027939">
    <property type="entry name" value="NMT1/THI5"/>
</dbReference>
<dbReference type="AlphaFoldDB" id="A0A1H9V641"/>
<dbReference type="Gene3D" id="3.40.190.10">
    <property type="entry name" value="Periplasmic binding protein-like II"/>
    <property type="match status" value="2"/>
</dbReference>
<dbReference type="SUPFAM" id="SSF53850">
    <property type="entry name" value="Periplasmic binding protein-like II"/>
    <property type="match status" value="1"/>
</dbReference>
<dbReference type="STRING" id="416874.SAMN04487958_108143"/>
<evidence type="ECO:0000313" key="3">
    <source>
        <dbReference type="EMBL" id="SES17310.1"/>
    </source>
</evidence>
<feature type="signal peptide" evidence="1">
    <location>
        <begin position="1"/>
        <end position="29"/>
    </location>
</feature>
<name>A0A1H9V641_9GAMM</name>
<dbReference type="Proteomes" id="UP000198505">
    <property type="component" value="Unassembled WGS sequence"/>
</dbReference>
<protein>
    <submittedName>
        <fullName evidence="3">Putative hydroxymethylpyrimidine transport system substrate-binding protein</fullName>
    </submittedName>
</protein>